<keyword evidence="4" id="KW-1185">Reference proteome</keyword>
<comment type="caution">
    <text evidence="3">The sequence shown here is derived from an EMBL/GenBank/DDBJ whole genome shotgun (WGS) entry which is preliminary data.</text>
</comment>
<keyword evidence="2" id="KW-0472">Membrane</keyword>
<proteinExistence type="predicted"/>
<feature type="compositionally biased region" description="Basic and acidic residues" evidence="1">
    <location>
        <begin position="27"/>
        <end position="42"/>
    </location>
</feature>
<keyword evidence="2" id="KW-1133">Transmembrane helix</keyword>
<dbReference type="EMBL" id="CACRXK020022638">
    <property type="protein sequence ID" value="CAB4037011.1"/>
    <property type="molecule type" value="Genomic_DNA"/>
</dbReference>
<feature type="compositionally biased region" description="Polar residues" evidence="1">
    <location>
        <begin position="10"/>
        <end position="20"/>
    </location>
</feature>
<evidence type="ECO:0000256" key="2">
    <source>
        <dbReference type="SAM" id="Phobius"/>
    </source>
</evidence>
<keyword evidence="2" id="KW-0812">Transmembrane</keyword>
<feature type="transmembrane region" description="Helical" evidence="2">
    <location>
        <begin position="129"/>
        <end position="149"/>
    </location>
</feature>
<gene>
    <name evidence="3" type="ORF">PACLA_8A039490</name>
</gene>
<evidence type="ECO:0000256" key="1">
    <source>
        <dbReference type="SAM" id="MobiDB-lite"/>
    </source>
</evidence>
<feature type="region of interest" description="Disordered" evidence="1">
    <location>
        <begin position="1"/>
        <end position="54"/>
    </location>
</feature>
<dbReference type="AlphaFoldDB" id="A0A7D9LM45"/>
<name>A0A7D9LM45_PARCT</name>
<evidence type="ECO:0000313" key="3">
    <source>
        <dbReference type="EMBL" id="CAB4037011.1"/>
    </source>
</evidence>
<reference evidence="3" key="1">
    <citation type="submission" date="2020-04" db="EMBL/GenBank/DDBJ databases">
        <authorList>
            <person name="Alioto T."/>
            <person name="Alioto T."/>
            <person name="Gomez Garrido J."/>
        </authorList>
    </citation>
    <scope>NUCLEOTIDE SEQUENCE</scope>
    <source>
        <strain evidence="3">A484AB</strain>
    </source>
</reference>
<sequence>MESLAKFKESSSAGKGTNSGKIAPPRSESKDKSSDALSEPRSDSLQWEEETAPQGDLSLRQSFLDMGEVDFRLGDRHRLVPAKDGLTGRSSTTASIDGSFDSIWQMLNQHLAYLHPREATWQKCKHRQYIYIANLSGVGSSCLSLFAWWQCYKEPKPSKSSQEASFQ</sequence>
<organism evidence="3 4">
    <name type="scientific">Paramuricea clavata</name>
    <name type="common">Red gorgonian</name>
    <name type="synonym">Violescent sea-whip</name>
    <dbReference type="NCBI Taxonomy" id="317549"/>
    <lineage>
        <taxon>Eukaryota</taxon>
        <taxon>Metazoa</taxon>
        <taxon>Cnidaria</taxon>
        <taxon>Anthozoa</taxon>
        <taxon>Octocorallia</taxon>
        <taxon>Malacalcyonacea</taxon>
        <taxon>Plexauridae</taxon>
        <taxon>Paramuricea</taxon>
    </lineage>
</organism>
<dbReference type="Proteomes" id="UP001152795">
    <property type="component" value="Unassembled WGS sequence"/>
</dbReference>
<evidence type="ECO:0000313" key="4">
    <source>
        <dbReference type="Proteomes" id="UP001152795"/>
    </source>
</evidence>
<protein>
    <submittedName>
        <fullName evidence="3">Uncharacterized protein</fullName>
    </submittedName>
</protein>
<accession>A0A7D9LM45</accession>
<feature type="non-terminal residue" evidence="3">
    <location>
        <position position="167"/>
    </location>
</feature>